<dbReference type="AlphaFoldDB" id="R7Z5I0"/>
<protein>
    <recommendedName>
        <fullName evidence="2">phosphoribosylglycinamide formyltransferase 1</fullName>
        <ecNumber evidence="2">2.1.2.2</ecNumber>
    </recommendedName>
</protein>
<comment type="pathway">
    <text evidence="1">Purine metabolism; IMP biosynthesis via de novo pathway; N(2)-formyl-N(1)-(5-phospho-D-ribosyl)glycinamide from N(1)-(5-phospho-D-ribosyl)glycinamide (10-formyl THF route): step 1/1.</text>
</comment>
<dbReference type="eggNOG" id="KOG3076">
    <property type="taxonomic scope" value="Eukaryota"/>
</dbReference>
<dbReference type="InterPro" id="IPR036477">
    <property type="entry name" value="Formyl_transf_N_sf"/>
</dbReference>
<dbReference type="GO" id="GO:0004644">
    <property type="term" value="F:phosphoribosylglycinamide formyltransferase activity"/>
    <property type="evidence" value="ECO:0007669"/>
    <property type="project" value="UniProtKB-EC"/>
</dbReference>
<dbReference type="GO" id="GO:0006189">
    <property type="term" value="P:'de novo' IMP biosynthetic process"/>
    <property type="evidence" value="ECO:0007669"/>
    <property type="project" value="EnsemblFungi"/>
</dbReference>
<dbReference type="OrthoDB" id="5575075at2759"/>
<evidence type="ECO:0000256" key="2">
    <source>
        <dbReference type="ARBA" id="ARBA00012254"/>
    </source>
</evidence>
<evidence type="ECO:0000256" key="4">
    <source>
        <dbReference type="ARBA" id="ARBA00022755"/>
    </source>
</evidence>
<dbReference type="GO" id="GO:0005737">
    <property type="term" value="C:cytoplasm"/>
    <property type="evidence" value="ECO:0007669"/>
    <property type="project" value="TreeGrafter"/>
</dbReference>
<dbReference type="Gene3D" id="3.40.50.170">
    <property type="entry name" value="Formyl transferase, N-terminal domain"/>
    <property type="match status" value="1"/>
</dbReference>
<dbReference type="GO" id="GO:0046084">
    <property type="term" value="P:adenine biosynthetic process"/>
    <property type="evidence" value="ECO:0007669"/>
    <property type="project" value="EnsemblFungi"/>
</dbReference>
<proteinExistence type="predicted"/>
<dbReference type="GeneID" id="19905830"/>
<dbReference type="Pfam" id="PF00551">
    <property type="entry name" value="Formyl_trans_N"/>
    <property type="match status" value="1"/>
</dbReference>
<evidence type="ECO:0000313" key="7">
    <source>
        <dbReference type="Proteomes" id="UP000016924"/>
    </source>
</evidence>
<name>R7Z5I0_CONA1</name>
<evidence type="ECO:0000259" key="5">
    <source>
        <dbReference type="Pfam" id="PF00551"/>
    </source>
</evidence>
<evidence type="ECO:0000313" key="6">
    <source>
        <dbReference type="EMBL" id="EON69161.1"/>
    </source>
</evidence>
<evidence type="ECO:0000256" key="3">
    <source>
        <dbReference type="ARBA" id="ARBA00022679"/>
    </source>
</evidence>
<gene>
    <name evidence="6" type="ORF">W97_08519</name>
</gene>
<dbReference type="HOGENOM" id="CLU_038395_0_0_1"/>
<dbReference type="Proteomes" id="UP000016924">
    <property type="component" value="Unassembled WGS sequence"/>
</dbReference>
<dbReference type="OMA" id="CAGFMHI"/>
<dbReference type="PANTHER" id="PTHR43369">
    <property type="entry name" value="PHOSPHORIBOSYLGLYCINAMIDE FORMYLTRANSFERASE"/>
    <property type="match status" value="1"/>
</dbReference>
<dbReference type="EMBL" id="JH767608">
    <property type="protein sequence ID" value="EON69161.1"/>
    <property type="molecule type" value="Genomic_DNA"/>
</dbReference>
<feature type="domain" description="Formyl transferase N-terminal" evidence="5">
    <location>
        <begin position="50"/>
        <end position="246"/>
    </location>
</feature>
<sequence length="302" mass="33297">MAQASPTKIAVLISGNGSNLQGKFPASALHICYVLGSQKDGKVGYQSPLVDASNTPALPNTRIVSVISNRKDAYGLQRAAKASIPTERLSLLKYKKTLYPNNEETARQKYDEKLANVVLGIERGDKAEEDKSGKKLEKPDVIVCAGFMHILTESFLTPIEEAGIPIINLHPALPGAYDGANAIERAHKDFQDGKTNKTGVMIHYVIKDVDRGEPIVIKEIPFESEDTDLDHLTERLHAVEHKAIVEGTRKAIESLLESTTRLKGARSAIQSLKERQLRKGASWCVLRRPTLLPLNLRMLTFI</sequence>
<keyword evidence="3" id="KW-0808">Transferase</keyword>
<dbReference type="RefSeq" id="XP_007784478.1">
    <property type="nucleotide sequence ID" value="XM_007786288.1"/>
</dbReference>
<keyword evidence="7" id="KW-1185">Reference proteome</keyword>
<dbReference type="EC" id="2.1.2.2" evidence="2"/>
<keyword evidence="4" id="KW-0658">Purine biosynthesis</keyword>
<organism evidence="6 7">
    <name type="scientific">Coniosporium apollinis (strain CBS 100218)</name>
    <name type="common">Rock-inhabiting black yeast</name>
    <dbReference type="NCBI Taxonomy" id="1168221"/>
    <lineage>
        <taxon>Eukaryota</taxon>
        <taxon>Fungi</taxon>
        <taxon>Dikarya</taxon>
        <taxon>Ascomycota</taxon>
        <taxon>Pezizomycotina</taxon>
        <taxon>Dothideomycetes</taxon>
        <taxon>Dothideomycetes incertae sedis</taxon>
        <taxon>Coniosporium</taxon>
    </lineage>
</organism>
<dbReference type="PANTHER" id="PTHR43369:SF2">
    <property type="entry name" value="PHOSPHORIBOSYLGLYCINAMIDE FORMYLTRANSFERASE"/>
    <property type="match status" value="1"/>
</dbReference>
<dbReference type="STRING" id="1168221.R7Z5I0"/>
<dbReference type="InterPro" id="IPR002376">
    <property type="entry name" value="Formyl_transf_N"/>
</dbReference>
<reference evidence="7" key="1">
    <citation type="submission" date="2012-06" db="EMBL/GenBank/DDBJ databases">
        <title>The genome sequence of Coniosporium apollinis CBS 100218.</title>
        <authorList>
            <consortium name="The Broad Institute Genome Sequencing Platform"/>
            <person name="Cuomo C."/>
            <person name="Gorbushina A."/>
            <person name="Noack S."/>
            <person name="Walker B."/>
            <person name="Young S.K."/>
            <person name="Zeng Q."/>
            <person name="Gargeya S."/>
            <person name="Fitzgerald M."/>
            <person name="Haas B."/>
            <person name="Abouelleil A."/>
            <person name="Alvarado L."/>
            <person name="Arachchi H.M."/>
            <person name="Berlin A.M."/>
            <person name="Chapman S.B."/>
            <person name="Goldberg J."/>
            <person name="Griggs A."/>
            <person name="Gujja S."/>
            <person name="Hansen M."/>
            <person name="Howarth C."/>
            <person name="Imamovic A."/>
            <person name="Larimer J."/>
            <person name="McCowan C."/>
            <person name="Montmayeur A."/>
            <person name="Murphy C."/>
            <person name="Neiman D."/>
            <person name="Pearson M."/>
            <person name="Priest M."/>
            <person name="Roberts A."/>
            <person name="Saif S."/>
            <person name="Shea T."/>
            <person name="Sisk P."/>
            <person name="Sykes S."/>
            <person name="Wortman J."/>
            <person name="Nusbaum C."/>
            <person name="Birren B."/>
        </authorList>
    </citation>
    <scope>NUCLEOTIDE SEQUENCE [LARGE SCALE GENOMIC DNA]</scope>
    <source>
        <strain evidence="7">CBS 100218</strain>
    </source>
</reference>
<evidence type="ECO:0000256" key="1">
    <source>
        <dbReference type="ARBA" id="ARBA00005054"/>
    </source>
</evidence>
<accession>R7Z5I0</accession>
<dbReference type="SUPFAM" id="SSF53328">
    <property type="entry name" value="Formyltransferase"/>
    <property type="match status" value="1"/>
</dbReference>